<evidence type="ECO:0000256" key="12">
    <source>
        <dbReference type="SAM" id="Phobius"/>
    </source>
</evidence>
<proteinExistence type="inferred from homology"/>
<evidence type="ECO:0000313" key="15">
    <source>
        <dbReference type="RefSeq" id="XP_019516862.1"/>
    </source>
</evidence>
<dbReference type="InterPro" id="IPR008109">
    <property type="entry name" value="P2Y13_rcpt"/>
</dbReference>
<keyword evidence="7" id="KW-1015">Disulfide bond</keyword>
<evidence type="ECO:0000256" key="3">
    <source>
        <dbReference type="ARBA" id="ARBA00022692"/>
    </source>
</evidence>
<dbReference type="KEGG" id="hai:109392699"/>
<feature type="domain" description="G-protein coupled receptors family 1 profile" evidence="13">
    <location>
        <begin position="93"/>
        <end position="349"/>
    </location>
</feature>
<dbReference type="AlphaFoldDB" id="A0A8B7STZ6"/>
<evidence type="ECO:0000256" key="10">
    <source>
        <dbReference type="ARBA" id="ARBA00023224"/>
    </source>
</evidence>
<dbReference type="GeneID" id="109392699"/>
<keyword evidence="6 12" id="KW-0472">Membrane</keyword>
<feature type="transmembrane region" description="Helical" evidence="12">
    <location>
        <begin position="289"/>
        <end position="306"/>
    </location>
</feature>
<dbReference type="RefSeq" id="XP_019516862.1">
    <property type="nucleotide sequence ID" value="XM_019661317.1"/>
</dbReference>
<dbReference type="PRINTS" id="PR00237">
    <property type="entry name" value="GPCRRHODOPSN"/>
</dbReference>
<keyword evidence="9" id="KW-0325">Glycoprotein</keyword>
<dbReference type="PANTHER" id="PTHR24233">
    <property type="entry name" value="P2Y PURINOCEPTOR-RELATED G-PROTEIN COUPLED RECEPTOR"/>
    <property type="match status" value="1"/>
</dbReference>
<evidence type="ECO:0000313" key="14">
    <source>
        <dbReference type="Proteomes" id="UP000694851"/>
    </source>
</evidence>
<evidence type="ECO:0000256" key="9">
    <source>
        <dbReference type="ARBA" id="ARBA00023180"/>
    </source>
</evidence>
<comment type="subcellular location">
    <subcellularLocation>
        <location evidence="1">Cell membrane</location>
        <topology evidence="1">Multi-pass membrane protein</topology>
    </subcellularLocation>
</comment>
<evidence type="ECO:0000259" key="13">
    <source>
        <dbReference type="PROSITE" id="PS50262"/>
    </source>
</evidence>
<keyword evidence="5 11" id="KW-0297">G-protein coupled receptor</keyword>
<dbReference type="InterPro" id="IPR017452">
    <property type="entry name" value="GPCR_Rhodpsn_7TM"/>
</dbReference>
<dbReference type="GO" id="GO:0045028">
    <property type="term" value="F:G protein-coupled purinergic nucleotide receptor activity"/>
    <property type="evidence" value="ECO:0007669"/>
    <property type="project" value="InterPro"/>
</dbReference>
<keyword evidence="14" id="KW-1185">Reference proteome</keyword>
<protein>
    <submittedName>
        <fullName evidence="15">P2Y purinoceptor 13</fullName>
    </submittedName>
</protein>
<keyword evidence="4 12" id="KW-1133">Transmembrane helix</keyword>
<dbReference type="Pfam" id="PF00001">
    <property type="entry name" value="7tm_1"/>
    <property type="match status" value="1"/>
</dbReference>
<evidence type="ECO:0000256" key="1">
    <source>
        <dbReference type="ARBA" id="ARBA00004651"/>
    </source>
</evidence>
<evidence type="ECO:0000256" key="11">
    <source>
        <dbReference type="RuleBase" id="RU000688"/>
    </source>
</evidence>
<dbReference type="InterPro" id="IPR000276">
    <property type="entry name" value="GPCR_Rhodpsn"/>
</dbReference>
<keyword evidence="2" id="KW-1003">Cell membrane</keyword>
<reference evidence="15" key="1">
    <citation type="submission" date="2025-08" db="UniProtKB">
        <authorList>
            <consortium name="RefSeq"/>
        </authorList>
    </citation>
    <scope>IDENTIFICATION</scope>
    <source>
        <tissue evidence="15">Muscle</tissue>
    </source>
</reference>
<evidence type="ECO:0000256" key="6">
    <source>
        <dbReference type="ARBA" id="ARBA00023136"/>
    </source>
</evidence>
<dbReference type="Proteomes" id="UP000694851">
    <property type="component" value="Unplaced"/>
</dbReference>
<dbReference type="SUPFAM" id="SSF81321">
    <property type="entry name" value="Family A G protein-coupled receptor-like"/>
    <property type="match status" value="1"/>
</dbReference>
<keyword evidence="3 11" id="KW-0812">Transmembrane</keyword>
<dbReference type="GO" id="GO:0005886">
    <property type="term" value="C:plasma membrane"/>
    <property type="evidence" value="ECO:0007669"/>
    <property type="project" value="UniProtKB-SubCell"/>
</dbReference>
<evidence type="ECO:0000256" key="2">
    <source>
        <dbReference type="ARBA" id="ARBA00022475"/>
    </source>
</evidence>
<gene>
    <name evidence="15" type="primary">P2RY13</name>
</gene>
<dbReference type="PROSITE" id="PS00237">
    <property type="entry name" value="G_PROTEIN_RECEP_F1_1"/>
    <property type="match status" value="1"/>
</dbReference>
<keyword evidence="8 11" id="KW-0675">Receptor</keyword>
<keyword evidence="10 11" id="KW-0807">Transducer</keyword>
<dbReference type="OrthoDB" id="6163051at2759"/>
<dbReference type="PANTHER" id="PTHR24233:SF10">
    <property type="entry name" value="P2Y PURINOCEPTOR 13"/>
    <property type="match status" value="1"/>
</dbReference>
<dbReference type="PRINTS" id="PR01735">
    <property type="entry name" value="P2Y13PRNCPTR"/>
</dbReference>
<feature type="transmembrane region" description="Helical" evidence="12">
    <location>
        <begin position="81"/>
        <end position="101"/>
    </location>
</feature>
<organism evidence="14 15">
    <name type="scientific">Hipposideros armiger</name>
    <name type="common">Great Himalayan leaf-nosed bat</name>
    <dbReference type="NCBI Taxonomy" id="186990"/>
    <lineage>
        <taxon>Eukaryota</taxon>
        <taxon>Metazoa</taxon>
        <taxon>Chordata</taxon>
        <taxon>Craniata</taxon>
        <taxon>Vertebrata</taxon>
        <taxon>Euteleostomi</taxon>
        <taxon>Mammalia</taxon>
        <taxon>Eutheria</taxon>
        <taxon>Laurasiatheria</taxon>
        <taxon>Chiroptera</taxon>
        <taxon>Yinpterochiroptera</taxon>
        <taxon>Rhinolophoidea</taxon>
        <taxon>Hipposideridae</taxon>
        <taxon>Hipposideros</taxon>
    </lineage>
</organism>
<dbReference type="PRINTS" id="PR01157">
    <property type="entry name" value="P2YPURNOCPTR"/>
</dbReference>
<dbReference type="CTD" id="53829"/>
<feature type="transmembrane region" description="Helical" evidence="12">
    <location>
        <begin position="191"/>
        <end position="212"/>
    </location>
</feature>
<dbReference type="PROSITE" id="PS50262">
    <property type="entry name" value="G_PROTEIN_RECEP_F1_2"/>
    <property type="match status" value="1"/>
</dbReference>
<dbReference type="Gene3D" id="1.20.1070.10">
    <property type="entry name" value="Rhodopsin 7-helix transmembrane proteins"/>
    <property type="match status" value="1"/>
</dbReference>
<evidence type="ECO:0000256" key="5">
    <source>
        <dbReference type="ARBA" id="ARBA00023040"/>
    </source>
</evidence>
<evidence type="ECO:0000256" key="8">
    <source>
        <dbReference type="ARBA" id="ARBA00023170"/>
    </source>
</evidence>
<evidence type="ECO:0000256" key="7">
    <source>
        <dbReference type="ARBA" id="ARBA00023157"/>
    </source>
</evidence>
<evidence type="ECO:0000256" key="4">
    <source>
        <dbReference type="ARBA" id="ARBA00022989"/>
    </source>
</evidence>
<feature type="transmembrane region" description="Helical" evidence="12">
    <location>
        <begin position="247"/>
        <end position="268"/>
    </location>
</feature>
<sequence length="386" mass="44351">MDHITHMKMRKETQYKKAEEHLLPMIFRSCSNDCLYQKTRSQGASPTKLTLETMNTTVMKSSNGSERCPRDTQITQLVFPALYTVVFFTGILLNTLALWVFVHIPSSSTFIVYLKNTLVADLIMTLTLPFKILSDSHLGPWQLRAFVCRFSAVIFYETMYVGIILLGLVAFDRFLKIIRPFGKFCVQKPVFAKTVSTLIWFLLFFISLPNIILSNKEATPSSVKKCASLKGPLGLKWHQGVNYVCQFIFWTVFVLMLLFYVVIAKKVYNSYRKSKSKDSKKTKRLEGKVFIVVAVFFVCFAPFHFARVPYTHSQTNSKTDCKLQNQLFIAKETTLFLAATNICMDPLIYIFLCKKFTSRLFCMRGRKITASTQENHTSQTDNITLN</sequence>
<feature type="transmembrane region" description="Helical" evidence="12">
    <location>
        <begin position="335"/>
        <end position="353"/>
    </location>
</feature>
<accession>A0A8B7STZ6</accession>
<comment type="similarity">
    <text evidence="11">Belongs to the G-protein coupled receptor 1 family.</text>
</comment>
<dbReference type="FunFam" id="1.20.1070.10:FF:000049">
    <property type="entry name" value="G-protein coupled receptor 87"/>
    <property type="match status" value="1"/>
</dbReference>
<name>A0A8B7STZ6_HIPAR</name>
<feature type="transmembrane region" description="Helical" evidence="12">
    <location>
        <begin position="153"/>
        <end position="171"/>
    </location>
</feature>